<keyword evidence="1 2" id="KW-0238">DNA-binding</keyword>
<dbReference type="AlphaFoldDB" id="A0A8E1S2A3"/>
<keyword evidence="3" id="KW-0812">Transmembrane</keyword>
<reference evidence="5 6" key="1">
    <citation type="journal article" date="2016" name="Front. Microbiol.">
        <title>Genomic Resource of Rice Seed Associated Bacteria.</title>
        <authorList>
            <person name="Midha S."/>
            <person name="Bansal K."/>
            <person name="Sharma S."/>
            <person name="Kumar N."/>
            <person name="Patil P.P."/>
            <person name="Chaudhry V."/>
            <person name="Patil P.B."/>
        </authorList>
    </citation>
    <scope>NUCLEOTIDE SEQUENCE [LARGE SCALE GENOMIC DNA]</scope>
    <source>
        <strain evidence="5 6">SA3</strain>
    </source>
</reference>
<sequence length="283" mass="32366">MWLINQHITFDPDRRLLRDRHDNELLLNQSSARCLALFLQKPGEVISHETLLDEGWRSQGVHVTENSLRQMLSMLRKQFLQLRVEGETFVTVHRQGYRLHESVRVEACLPLAEAVEEARIASEARIQPLVTTHVHTVPLPVIAPPITAASGEETPAAAPRSRSGLVLIGMLISAVLLLVLALLGIKVLEIRDVVTVTYAPYRHVQGRQWYIQDDFSATEREEIDQNLQLVSDSMARFIQLAEEERHIYINRTKLADRYSWFICQNPIEQKDALCRSAIYFVAE</sequence>
<evidence type="ECO:0000313" key="6">
    <source>
        <dbReference type="Proteomes" id="UP000071979"/>
    </source>
</evidence>
<comment type="caution">
    <text evidence="5">The sequence shown here is derived from an EMBL/GenBank/DDBJ whole genome shotgun (WGS) entry which is preliminary data.</text>
</comment>
<dbReference type="GO" id="GO:0000160">
    <property type="term" value="P:phosphorelay signal transduction system"/>
    <property type="evidence" value="ECO:0007669"/>
    <property type="project" value="InterPro"/>
</dbReference>
<dbReference type="EMBL" id="LDSE01000006">
    <property type="protein sequence ID" value="KTS69153.1"/>
    <property type="molecule type" value="Genomic_DNA"/>
</dbReference>
<feature type="DNA-binding region" description="OmpR/PhoB-type" evidence="2">
    <location>
        <begin position="1"/>
        <end position="101"/>
    </location>
</feature>
<evidence type="ECO:0000256" key="3">
    <source>
        <dbReference type="SAM" id="Phobius"/>
    </source>
</evidence>
<accession>A0A8E1S2A3</accession>
<dbReference type="GO" id="GO:0003677">
    <property type="term" value="F:DNA binding"/>
    <property type="evidence" value="ECO:0007669"/>
    <property type="project" value="UniProtKB-UniRule"/>
</dbReference>
<keyword evidence="3" id="KW-1133">Transmembrane helix</keyword>
<evidence type="ECO:0000256" key="2">
    <source>
        <dbReference type="PROSITE-ProRule" id="PRU01091"/>
    </source>
</evidence>
<dbReference type="InterPro" id="IPR001867">
    <property type="entry name" value="OmpR/PhoB-type_DNA-bd"/>
</dbReference>
<dbReference type="Gene3D" id="1.10.10.10">
    <property type="entry name" value="Winged helix-like DNA-binding domain superfamily/Winged helix DNA-binding domain"/>
    <property type="match status" value="1"/>
</dbReference>
<dbReference type="InterPro" id="IPR016032">
    <property type="entry name" value="Sig_transdc_resp-reg_C-effctor"/>
</dbReference>
<keyword evidence="3" id="KW-0472">Membrane</keyword>
<dbReference type="InterPro" id="IPR036388">
    <property type="entry name" value="WH-like_DNA-bd_sf"/>
</dbReference>
<dbReference type="CDD" id="cd00383">
    <property type="entry name" value="trans_reg_C"/>
    <property type="match status" value="1"/>
</dbReference>
<dbReference type="Proteomes" id="UP000071979">
    <property type="component" value="Unassembled WGS sequence"/>
</dbReference>
<feature type="transmembrane region" description="Helical" evidence="3">
    <location>
        <begin position="164"/>
        <end position="185"/>
    </location>
</feature>
<feature type="domain" description="OmpR/PhoB-type" evidence="4">
    <location>
        <begin position="1"/>
        <end position="101"/>
    </location>
</feature>
<dbReference type="GO" id="GO:0006355">
    <property type="term" value="P:regulation of DNA-templated transcription"/>
    <property type="evidence" value="ECO:0007669"/>
    <property type="project" value="InterPro"/>
</dbReference>
<name>A0A8E1S2A3_9GAMM</name>
<protein>
    <recommendedName>
        <fullName evidence="4">OmpR/PhoB-type domain-containing protein</fullName>
    </recommendedName>
</protein>
<organism evidence="5 6">
    <name type="scientific">Pantoea dispersa</name>
    <dbReference type="NCBI Taxonomy" id="59814"/>
    <lineage>
        <taxon>Bacteria</taxon>
        <taxon>Pseudomonadati</taxon>
        <taxon>Pseudomonadota</taxon>
        <taxon>Gammaproteobacteria</taxon>
        <taxon>Enterobacterales</taxon>
        <taxon>Erwiniaceae</taxon>
        <taxon>Pantoea</taxon>
    </lineage>
</organism>
<gene>
    <name evidence="5" type="ORF">SA3R_03080</name>
</gene>
<dbReference type="Pfam" id="PF00486">
    <property type="entry name" value="Trans_reg_C"/>
    <property type="match status" value="1"/>
</dbReference>
<dbReference type="SUPFAM" id="SSF46894">
    <property type="entry name" value="C-terminal effector domain of the bipartite response regulators"/>
    <property type="match status" value="1"/>
</dbReference>
<proteinExistence type="predicted"/>
<evidence type="ECO:0000313" key="5">
    <source>
        <dbReference type="EMBL" id="KTS69153.1"/>
    </source>
</evidence>
<dbReference type="SMART" id="SM00862">
    <property type="entry name" value="Trans_reg_C"/>
    <property type="match status" value="1"/>
</dbReference>
<evidence type="ECO:0000256" key="1">
    <source>
        <dbReference type="ARBA" id="ARBA00023125"/>
    </source>
</evidence>
<dbReference type="RefSeq" id="WP_058775466.1">
    <property type="nucleotide sequence ID" value="NZ_CP106660.1"/>
</dbReference>
<dbReference type="PROSITE" id="PS51755">
    <property type="entry name" value="OMPR_PHOB"/>
    <property type="match status" value="1"/>
</dbReference>
<evidence type="ECO:0000259" key="4">
    <source>
        <dbReference type="PROSITE" id="PS51755"/>
    </source>
</evidence>